<protein>
    <submittedName>
        <fullName evidence="2">Putative membrane protein</fullName>
    </submittedName>
</protein>
<evidence type="ECO:0000313" key="3">
    <source>
        <dbReference type="Proteomes" id="UP000059419"/>
    </source>
</evidence>
<evidence type="ECO:0000313" key="2">
    <source>
        <dbReference type="EMBL" id="CUU24155.1"/>
    </source>
</evidence>
<dbReference type="AlphaFoldDB" id="A0A0U5L4U0"/>
<gene>
    <name evidence="2" type="ORF">EM595_1921</name>
</gene>
<keyword evidence="1" id="KW-0812">Transmembrane</keyword>
<keyword evidence="3" id="KW-1185">Reference proteome</keyword>
<keyword evidence="1" id="KW-1133">Transmembrane helix</keyword>
<dbReference type="PATRIC" id="fig|1619313.3.peg.1994"/>
<name>A0A0U5L4U0_9GAMM</name>
<dbReference type="Proteomes" id="UP000059419">
    <property type="component" value="Chromosome 1"/>
</dbReference>
<proteinExistence type="predicted"/>
<sequence length="45" mass="5069">MAKHHLIKSIEITAFVIFTLMIVYFAASGSLSMIGMDHAWPYPTK</sequence>
<reference evidence="3" key="1">
    <citation type="submission" date="2015-11" db="EMBL/GenBank/DDBJ databases">
        <authorList>
            <person name="Blom J."/>
        </authorList>
    </citation>
    <scope>NUCLEOTIDE SEQUENCE [LARGE SCALE GENOMIC DNA]</scope>
</reference>
<organism evidence="2 3">
    <name type="scientific">Duffyella gerundensis</name>
    <dbReference type="NCBI Taxonomy" id="1619313"/>
    <lineage>
        <taxon>Bacteria</taxon>
        <taxon>Pseudomonadati</taxon>
        <taxon>Pseudomonadota</taxon>
        <taxon>Gammaproteobacteria</taxon>
        <taxon>Enterobacterales</taxon>
        <taxon>Erwiniaceae</taxon>
        <taxon>Duffyella</taxon>
    </lineage>
</organism>
<dbReference type="EMBL" id="LN907827">
    <property type="protein sequence ID" value="CUU24155.1"/>
    <property type="molecule type" value="Genomic_DNA"/>
</dbReference>
<dbReference type="KEGG" id="ege:EM595_1921"/>
<keyword evidence="1" id="KW-0472">Membrane</keyword>
<accession>A0A0U5L4U0</accession>
<evidence type="ECO:0000256" key="1">
    <source>
        <dbReference type="SAM" id="Phobius"/>
    </source>
</evidence>
<feature type="transmembrane region" description="Helical" evidence="1">
    <location>
        <begin position="12"/>
        <end position="36"/>
    </location>
</feature>